<dbReference type="InterPro" id="IPR027417">
    <property type="entry name" value="P-loop_NTPase"/>
</dbReference>
<dbReference type="InterPro" id="IPR041628">
    <property type="entry name" value="ChlI/MoxR_AAA_lid"/>
</dbReference>
<feature type="transmembrane region" description="Helical" evidence="7">
    <location>
        <begin position="515"/>
        <end position="533"/>
    </location>
</feature>
<evidence type="ECO:0000256" key="6">
    <source>
        <dbReference type="SAM" id="MobiDB-lite"/>
    </source>
</evidence>
<feature type="region of interest" description="Disordered" evidence="6">
    <location>
        <begin position="1"/>
        <end position="53"/>
    </location>
</feature>
<organism evidence="9">
    <name type="scientific">Pycnococcus provasolii</name>
    <dbReference type="NCBI Taxonomy" id="41880"/>
    <lineage>
        <taxon>Eukaryota</taxon>
        <taxon>Viridiplantae</taxon>
        <taxon>Chlorophyta</taxon>
        <taxon>Pseudoscourfieldiophyceae</taxon>
        <taxon>Pseudoscourfieldiales</taxon>
        <taxon>Pycnococcaceae</taxon>
        <taxon>Pycnococcus</taxon>
    </lineage>
</organism>
<feature type="transmembrane region" description="Helical" evidence="7">
    <location>
        <begin position="474"/>
        <end position="495"/>
    </location>
</feature>
<accession>A0A7S2F2Q7</accession>
<evidence type="ECO:0000256" key="3">
    <source>
        <dbReference type="ARBA" id="ARBA00012825"/>
    </source>
</evidence>
<dbReference type="PANTHER" id="PTHR43473">
    <property type="entry name" value="MAGNESIUM-CHELATASE SUBUNIT CHLD, CHLOROPLASTIC"/>
    <property type="match status" value="1"/>
</dbReference>
<keyword evidence="7" id="KW-0812">Transmembrane</keyword>
<dbReference type="PANTHER" id="PTHR43473:SF2">
    <property type="entry name" value="MAGNESIUM-CHELATASE SUBUNIT CHLD, CHLOROPLASTIC"/>
    <property type="match status" value="1"/>
</dbReference>
<dbReference type="GO" id="GO:0016851">
    <property type="term" value="F:magnesium chelatase activity"/>
    <property type="evidence" value="ECO:0007669"/>
    <property type="project" value="UniProtKB-EC"/>
</dbReference>
<dbReference type="EC" id="6.6.1.1" evidence="3"/>
<comment type="pathway">
    <text evidence="1">Porphyrin-containing compound metabolism; chlorophyll biosynthesis.</text>
</comment>
<gene>
    <name evidence="9" type="ORF">PPRO1471_LOCUS1074</name>
</gene>
<dbReference type="EMBL" id="HBGR01001613">
    <property type="protein sequence ID" value="CAD9368491.1"/>
    <property type="molecule type" value="Transcribed_RNA"/>
</dbReference>
<evidence type="ECO:0000256" key="1">
    <source>
        <dbReference type="ARBA" id="ARBA00005173"/>
    </source>
</evidence>
<evidence type="ECO:0000256" key="4">
    <source>
        <dbReference type="ARBA" id="ARBA00022741"/>
    </source>
</evidence>
<proteinExistence type="inferred from homology"/>
<dbReference type="Gene3D" id="3.40.50.300">
    <property type="entry name" value="P-loop containing nucleotide triphosphate hydrolases"/>
    <property type="match status" value="1"/>
</dbReference>
<dbReference type="AlphaFoldDB" id="A0A7S2F2Q7"/>
<dbReference type="GO" id="GO:0015995">
    <property type="term" value="P:chlorophyll biosynthetic process"/>
    <property type="evidence" value="ECO:0007669"/>
    <property type="project" value="UniProtKB-UniPathway"/>
</dbReference>
<sequence>MMTHTRSPMAARTDNTTNQRALAARSGTRSRATGRSAARTNANRPSTSNAVSVDEDRAAAAAMLEEEQGQRPGKTRLDRNMPLALVKGQESIKEALLLGAVDVEMGGVAIAGRRGTAKSIMARGLHQLLPPIEVVKGSYCNADPTKPREWEDGLIDIVGDVSSMETEVRSCPFVQVPLGVTEDRLVGTVDIEESIKQGQTVFQPGLLAQAHRGVLYVDEINLLDDGITNLLLSILADGRNIVEREGISVSHPCKPLLIATYNPEEGGLREHLLDRIAVTLSADRELTPEERVEAVLTANDFQDDMSGSLKSAEDLTDELRTQIVFAREYLKDVQISDEQYKYLVEECIRGKVQGHRAELYASRVARASAALEGRDFVSPEDLKKAVKLVIVPRLKEVNMNPPDEEEPPPPPPPPSPPPAREADDAGADVVDRKISTASTANATAATSPSSPRAARTSGGGPRSRLRRAFAHIRMYGDGILFAILFSAFAAAAGISTLPCPTISALLSKGCTLPRVAVAFAFLAAMAHAGVATISRFNTKQRMEE</sequence>
<dbReference type="Gene3D" id="1.10.8.80">
    <property type="entry name" value="Magnesium chelatase subunit I, C-Terminal domain"/>
    <property type="match status" value="1"/>
</dbReference>
<feature type="region of interest" description="Disordered" evidence="6">
    <location>
        <begin position="397"/>
        <end position="462"/>
    </location>
</feature>
<evidence type="ECO:0000256" key="7">
    <source>
        <dbReference type="SAM" id="Phobius"/>
    </source>
</evidence>
<evidence type="ECO:0000256" key="5">
    <source>
        <dbReference type="ARBA" id="ARBA00022840"/>
    </source>
</evidence>
<name>A0A7S2F2Q7_9CHLO</name>
<keyword evidence="4" id="KW-0547">Nucleotide-binding</keyword>
<feature type="compositionally biased region" description="Low complexity" evidence="6">
    <location>
        <begin position="435"/>
        <end position="456"/>
    </location>
</feature>
<comment type="similarity">
    <text evidence="2">Belongs to the Mg-chelatase subunits D/I family.</text>
</comment>
<dbReference type="InterPro" id="IPR003593">
    <property type="entry name" value="AAA+_ATPase"/>
</dbReference>
<dbReference type="SUPFAM" id="SSF52540">
    <property type="entry name" value="P-loop containing nucleoside triphosphate hydrolases"/>
    <property type="match status" value="1"/>
</dbReference>
<feature type="compositionally biased region" description="Pro residues" evidence="6">
    <location>
        <begin position="408"/>
        <end position="419"/>
    </location>
</feature>
<evidence type="ECO:0000256" key="2">
    <source>
        <dbReference type="ARBA" id="ARBA00005799"/>
    </source>
</evidence>
<evidence type="ECO:0000313" key="9">
    <source>
        <dbReference type="EMBL" id="CAD9368491.1"/>
    </source>
</evidence>
<feature type="compositionally biased region" description="Low complexity" evidence="6">
    <location>
        <begin position="20"/>
        <end position="44"/>
    </location>
</feature>
<keyword evidence="7" id="KW-0472">Membrane</keyword>
<dbReference type="GO" id="GO:0005524">
    <property type="term" value="F:ATP binding"/>
    <property type="evidence" value="ECO:0007669"/>
    <property type="project" value="UniProtKB-KW"/>
</dbReference>
<dbReference type="InterPro" id="IPR000523">
    <property type="entry name" value="Mg_chelatse_chII-like_cat_dom"/>
</dbReference>
<reference evidence="9" key="1">
    <citation type="submission" date="2021-01" db="EMBL/GenBank/DDBJ databases">
        <authorList>
            <person name="Corre E."/>
            <person name="Pelletier E."/>
            <person name="Niang G."/>
            <person name="Scheremetjew M."/>
            <person name="Finn R."/>
            <person name="Kale V."/>
            <person name="Holt S."/>
            <person name="Cochrane G."/>
            <person name="Meng A."/>
            <person name="Brown T."/>
            <person name="Cohen L."/>
        </authorList>
    </citation>
    <scope>NUCLEOTIDE SEQUENCE</scope>
    <source>
        <strain evidence="9">RCC733</strain>
    </source>
</reference>
<feature type="domain" description="AAA+ ATPase" evidence="8">
    <location>
        <begin position="104"/>
        <end position="283"/>
    </location>
</feature>
<protein>
    <recommendedName>
        <fullName evidence="3">magnesium chelatase</fullName>
        <ecNumber evidence="3">6.6.1.1</ecNumber>
    </recommendedName>
</protein>
<dbReference type="Pfam" id="PF17863">
    <property type="entry name" value="AAA_lid_2"/>
    <property type="match status" value="1"/>
</dbReference>
<dbReference type="Pfam" id="PF01078">
    <property type="entry name" value="Mg_chelatase"/>
    <property type="match status" value="1"/>
</dbReference>
<dbReference type="UniPathway" id="UPA00668"/>
<evidence type="ECO:0000259" key="8">
    <source>
        <dbReference type="SMART" id="SM00382"/>
    </source>
</evidence>
<keyword evidence="7" id="KW-1133">Transmembrane helix</keyword>
<dbReference type="SMART" id="SM00382">
    <property type="entry name" value="AAA"/>
    <property type="match status" value="1"/>
</dbReference>
<keyword evidence="5" id="KW-0067">ATP-binding</keyword>